<feature type="region of interest" description="Disordered" evidence="5">
    <location>
        <begin position="97"/>
        <end position="145"/>
    </location>
</feature>
<name>A0A7S3Z3A5_9EUKA</name>
<evidence type="ECO:0000256" key="5">
    <source>
        <dbReference type="SAM" id="MobiDB-lite"/>
    </source>
</evidence>
<feature type="compositionally biased region" description="Low complexity" evidence="5">
    <location>
        <begin position="119"/>
        <end position="128"/>
    </location>
</feature>
<evidence type="ECO:0000259" key="6">
    <source>
        <dbReference type="Pfam" id="PF10497"/>
    </source>
</evidence>
<keyword evidence="3" id="KW-0804">Transcription</keyword>
<feature type="region of interest" description="Disordered" evidence="5">
    <location>
        <begin position="231"/>
        <end position="258"/>
    </location>
</feature>
<keyword evidence="4" id="KW-0539">Nucleus</keyword>
<dbReference type="Pfam" id="PF10497">
    <property type="entry name" value="zf-4CXXC_R1"/>
    <property type="match status" value="1"/>
</dbReference>
<accession>A0A7S3Z3A5</accession>
<sequence>MQEPKSYQRSQLVQKHADYATREEEGMIDNSSSNMVPDDFVYQPVCRKKYCDRCLLKFLGEKPPRNQAKKNRDKWLCPACRNICTCAACRRRKVRKSASPKILSAENTPNIGSRRRSSSKLSTDSKGSPYPLGTPSPSVKRKRSDSLTDVLLARTAALALRTPQSAPFLGLQAAAPIPSLSLGSRAPSPTPLEGTSQPRVATIRVTPARINSQVNTMKSIQEKLRRLSELSNVDLGSPNKKAISKPESGKPIVAAAAN</sequence>
<organism evidence="7">
    <name type="scientific">Lotharella globosa</name>
    <dbReference type="NCBI Taxonomy" id="91324"/>
    <lineage>
        <taxon>Eukaryota</taxon>
        <taxon>Sar</taxon>
        <taxon>Rhizaria</taxon>
        <taxon>Cercozoa</taxon>
        <taxon>Chlorarachniophyceae</taxon>
        <taxon>Lotharella</taxon>
    </lineage>
</organism>
<reference evidence="7" key="1">
    <citation type="submission" date="2021-01" db="EMBL/GenBank/DDBJ databases">
        <authorList>
            <person name="Corre E."/>
            <person name="Pelletier E."/>
            <person name="Niang G."/>
            <person name="Scheremetjew M."/>
            <person name="Finn R."/>
            <person name="Kale V."/>
            <person name="Holt S."/>
            <person name="Cochrane G."/>
            <person name="Meng A."/>
            <person name="Brown T."/>
            <person name="Cohen L."/>
        </authorList>
    </citation>
    <scope>NUCLEOTIDE SEQUENCE</scope>
    <source>
        <strain evidence="7">CCCM811</strain>
    </source>
</reference>
<keyword evidence="2" id="KW-0805">Transcription regulation</keyword>
<evidence type="ECO:0000313" key="7">
    <source>
        <dbReference type="EMBL" id="CAE0670386.1"/>
    </source>
</evidence>
<evidence type="ECO:0000256" key="4">
    <source>
        <dbReference type="ARBA" id="ARBA00023242"/>
    </source>
</evidence>
<dbReference type="InterPro" id="IPR018866">
    <property type="entry name" value="Znf-4CXXC_R1"/>
</dbReference>
<feature type="domain" description="Zinc-finger" evidence="6">
    <location>
        <begin position="46"/>
        <end position="98"/>
    </location>
</feature>
<evidence type="ECO:0000256" key="2">
    <source>
        <dbReference type="ARBA" id="ARBA00023015"/>
    </source>
</evidence>
<proteinExistence type="predicted"/>
<dbReference type="AlphaFoldDB" id="A0A7S3Z3A5"/>
<evidence type="ECO:0000256" key="1">
    <source>
        <dbReference type="ARBA" id="ARBA00004123"/>
    </source>
</evidence>
<evidence type="ECO:0000256" key="3">
    <source>
        <dbReference type="ARBA" id="ARBA00023163"/>
    </source>
</evidence>
<protein>
    <recommendedName>
        <fullName evidence="6">Zinc-finger domain-containing protein</fullName>
    </recommendedName>
</protein>
<dbReference type="EMBL" id="HBIV01030872">
    <property type="protein sequence ID" value="CAE0670386.1"/>
    <property type="molecule type" value="Transcribed_RNA"/>
</dbReference>
<comment type="subcellular location">
    <subcellularLocation>
        <location evidence="1">Nucleus</location>
    </subcellularLocation>
</comment>
<gene>
    <name evidence="7" type="ORF">LGLO00237_LOCUS22023</name>
</gene>
<dbReference type="GO" id="GO:0005634">
    <property type="term" value="C:nucleus"/>
    <property type="evidence" value="ECO:0007669"/>
    <property type="project" value="UniProtKB-SubCell"/>
</dbReference>